<protein>
    <submittedName>
        <fullName evidence="1">Uncharacterized protein</fullName>
    </submittedName>
</protein>
<organism evidence="1 2">
    <name type="scientific">Fusarium keratoplasticum</name>
    <dbReference type="NCBI Taxonomy" id="1328300"/>
    <lineage>
        <taxon>Eukaryota</taxon>
        <taxon>Fungi</taxon>
        <taxon>Dikarya</taxon>
        <taxon>Ascomycota</taxon>
        <taxon>Pezizomycotina</taxon>
        <taxon>Sordariomycetes</taxon>
        <taxon>Hypocreomycetidae</taxon>
        <taxon>Hypocreales</taxon>
        <taxon>Nectriaceae</taxon>
        <taxon>Fusarium</taxon>
        <taxon>Fusarium solani species complex</taxon>
    </lineage>
</organism>
<gene>
    <name evidence="1" type="ORF">NCS57_01140700</name>
</gene>
<dbReference type="Proteomes" id="UP001065298">
    <property type="component" value="Chromosome 9"/>
</dbReference>
<accession>A0ACC0QJY8</accession>
<evidence type="ECO:0000313" key="2">
    <source>
        <dbReference type="Proteomes" id="UP001065298"/>
    </source>
</evidence>
<proteinExistence type="predicted"/>
<reference evidence="1" key="1">
    <citation type="submission" date="2022-06" db="EMBL/GenBank/DDBJ databases">
        <title>Fusarium solani species complex genomes reveal bases of compartmentalisation and animal pathogenesis.</title>
        <authorList>
            <person name="Tsai I.J."/>
        </authorList>
    </citation>
    <scope>NUCLEOTIDE SEQUENCE</scope>
    <source>
        <strain evidence="1">Fu6.1</strain>
    </source>
</reference>
<dbReference type="EMBL" id="CM046511">
    <property type="protein sequence ID" value="KAI8657622.1"/>
    <property type="molecule type" value="Genomic_DNA"/>
</dbReference>
<comment type="caution">
    <text evidence="1">The sequence shown here is derived from an EMBL/GenBank/DDBJ whole genome shotgun (WGS) entry which is preliminary data.</text>
</comment>
<evidence type="ECO:0000313" key="1">
    <source>
        <dbReference type="EMBL" id="KAI8657622.1"/>
    </source>
</evidence>
<name>A0ACC0QJY8_9HYPO</name>
<keyword evidence="2" id="KW-1185">Reference proteome</keyword>
<sequence>MKRIVFHLPKPKPIPKPNPDSKSRSKAKAKSKAKSKVKSKSEDVENGLLGVAELSQRDVMYMLTPKLTSQSMYLAQTDAVRLRELWQEVEHARVTNSDKLAEITSNYHHHHIEYLQLMHLIHETAKLRSPPEKFFNGFQAVLAHYLHGPEAALHTGLSDDWVMLHGLDLPDIWVRNAAEYRWVEFVLQMFGSKINHDGGVTSMEYPIGVFFTIVYAAISCVMAAFLGIPVALQALDVASPKAYVGAYIAFLFVFSIIMQLSMPGYAMQLVLSLAYAAVLVANMKNSDA</sequence>